<keyword evidence="4" id="KW-1185">Reference proteome</keyword>
<feature type="transmembrane region" description="Helical" evidence="2">
    <location>
        <begin position="78"/>
        <end position="97"/>
    </location>
</feature>
<evidence type="ECO:0000313" key="3">
    <source>
        <dbReference type="EMBL" id="MCK2216438.1"/>
    </source>
</evidence>
<proteinExistence type="predicted"/>
<keyword evidence="2" id="KW-0472">Membrane</keyword>
<keyword evidence="2" id="KW-1133">Transmembrane helix</keyword>
<evidence type="ECO:0000256" key="2">
    <source>
        <dbReference type="SAM" id="Phobius"/>
    </source>
</evidence>
<feature type="region of interest" description="Disordered" evidence="1">
    <location>
        <begin position="107"/>
        <end position="166"/>
    </location>
</feature>
<sequence length="179" mass="18276">MDFNQIAWLPLCVGVTAAGLVLSFLAFRRRGAASGLRVMAWALLPLAAYLTGALQALWNIGTTAVGFVTGLVLNPAVWAGIAVAGLAAVLFVVSGFLRGRKLAVGRRKTSGEGQRPAAATGAAQRPAAPGAKPKPAVAAQQPAQPAQKPGQKRPAAGAGAAGDDDFSDIEELLKRRGIS</sequence>
<comment type="caution">
    <text evidence="3">The sequence shown here is derived from an EMBL/GenBank/DDBJ whole genome shotgun (WGS) entry which is preliminary data.</text>
</comment>
<gene>
    <name evidence="3" type="ORF">MF672_021915</name>
</gene>
<evidence type="ECO:0000313" key="4">
    <source>
        <dbReference type="Proteomes" id="UP001317259"/>
    </source>
</evidence>
<feature type="transmembrane region" description="Helical" evidence="2">
    <location>
        <begin position="6"/>
        <end position="27"/>
    </location>
</feature>
<dbReference type="EMBL" id="JAKRKC020000001">
    <property type="protein sequence ID" value="MCK2216438.1"/>
    <property type="molecule type" value="Genomic_DNA"/>
</dbReference>
<name>A0ABT0FWA3_9ACTN</name>
<keyword evidence="2" id="KW-0812">Transmembrane</keyword>
<feature type="compositionally biased region" description="Low complexity" evidence="1">
    <location>
        <begin position="113"/>
        <end position="158"/>
    </location>
</feature>
<feature type="transmembrane region" description="Helical" evidence="2">
    <location>
        <begin position="39"/>
        <end position="58"/>
    </location>
</feature>
<organism evidence="3 4">
    <name type="scientific">Actinomadura luzonensis</name>
    <dbReference type="NCBI Taxonomy" id="2805427"/>
    <lineage>
        <taxon>Bacteria</taxon>
        <taxon>Bacillati</taxon>
        <taxon>Actinomycetota</taxon>
        <taxon>Actinomycetes</taxon>
        <taxon>Streptosporangiales</taxon>
        <taxon>Thermomonosporaceae</taxon>
        <taxon>Actinomadura</taxon>
    </lineage>
</organism>
<reference evidence="3 4" key="1">
    <citation type="submission" date="2022-04" db="EMBL/GenBank/DDBJ databases">
        <title>Genome draft of Actinomadura sp. ATCC 31491.</title>
        <authorList>
            <person name="Shi X."/>
            <person name="Du Y."/>
        </authorList>
    </citation>
    <scope>NUCLEOTIDE SEQUENCE [LARGE SCALE GENOMIC DNA]</scope>
    <source>
        <strain evidence="3 4">ATCC 31491</strain>
    </source>
</reference>
<evidence type="ECO:0000256" key="1">
    <source>
        <dbReference type="SAM" id="MobiDB-lite"/>
    </source>
</evidence>
<accession>A0ABT0FWA3</accession>
<dbReference type="Proteomes" id="UP001317259">
    <property type="component" value="Unassembled WGS sequence"/>
</dbReference>
<protein>
    <submittedName>
        <fullName evidence="3">Cellulose synthase</fullName>
    </submittedName>
</protein>
<dbReference type="RefSeq" id="WP_242382603.1">
    <property type="nucleotide sequence ID" value="NZ_JAKRKC020000001.1"/>
</dbReference>